<sequence length="66" mass="6693">MASVKAEKPIGTQLFGQMKKEAAAAVKPTDATSKATAPKSGAKKAASKPQEPKKKGKGGKSSASKH</sequence>
<dbReference type="Proteomes" id="UP000516437">
    <property type="component" value="Chromosome 7"/>
</dbReference>
<comment type="caution">
    <text evidence="2">The sequence shown here is derived from an EMBL/GenBank/DDBJ whole genome shotgun (WGS) entry which is preliminary data.</text>
</comment>
<accession>A0A6A1V1E8</accession>
<dbReference type="EMBL" id="RXIC02000025">
    <property type="protein sequence ID" value="KAB1206473.1"/>
    <property type="molecule type" value="Genomic_DNA"/>
</dbReference>
<evidence type="ECO:0000256" key="1">
    <source>
        <dbReference type="SAM" id="MobiDB-lite"/>
    </source>
</evidence>
<evidence type="ECO:0000313" key="3">
    <source>
        <dbReference type="Proteomes" id="UP000516437"/>
    </source>
</evidence>
<protein>
    <submittedName>
        <fullName evidence="2">Uncharacterized protein</fullName>
    </submittedName>
</protein>
<dbReference type="OrthoDB" id="1745767at2759"/>
<feature type="region of interest" description="Disordered" evidence="1">
    <location>
        <begin position="1"/>
        <end position="66"/>
    </location>
</feature>
<keyword evidence="3" id="KW-1185">Reference proteome</keyword>
<proteinExistence type="predicted"/>
<name>A0A6A1V1E8_9ROSI</name>
<evidence type="ECO:0000313" key="2">
    <source>
        <dbReference type="EMBL" id="KAB1206473.1"/>
    </source>
</evidence>
<organism evidence="2 3">
    <name type="scientific">Morella rubra</name>
    <name type="common">Chinese bayberry</name>
    <dbReference type="NCBI Taxonomy" id="262757"/>
    <lineage>
        <taxon>Eukaryota</taxon>
        <taxon>Viridiplantae</taxon>
        <taxon>Streptophyta</taxon>
        <taxon>Embryophyta</taxon>
        <taxon>Tracheophyta</taxon>
        <taxon>Spermatophyta</taxon>
        <taxon>Magnoliopsida</taxon>
        <taxon>eudicotyledons</taxon>
        <taxon>Gunneridae</taxon>
        <taxon>Pentapetalae</taxon>
        <taxon>rosids</taxon>
        <taxon>fabids</taxon>
        <taxon>Fagales</taxon>
        <taxon>Myricaceae</taxon>
        <taxon>Morella</taxon>
    </lineage>
</organism>
<dbReference type="AlphaFoldDB" id="A0A6A1V1E8"/>
<feature type="compositionally biased region" description="Low complexity" evidence="1">
    <location>
        <begin position="31"/>
        <end position="40"/>
    </location>
</feature>
<dbReference type="PANTHER" id="PTHR35831:SF1">
    <property type="match status" value="1"/>
</dbReference>
<feature type="compositionally biased region" description="Basic residues" evidence="1">
    <location>
        <begin position="54"/>
        <end position="66"/>
    </location>
</feature>
<gene>
    <name evidence="2" type="ORF">CJ030_MR7G000071</name>
</gene>
<reference evidence="2 3" key="1">
    <citation type="journal article" date="2019" name="Plant Biotechnol. J.">
        <title>The red bayberry genome and genetic basis of sex determination.</title>
        <authorList>
            <person name="Jia H.M."/>
            <person name="Jia H.J."/>
            <person name="Cai Q.L."/>
            <person name="Wang Y."/>
            <person name="Zhao H.B."/>
            <person name="Yang W.F."/>
            <person name="Wang G.Y."/>
            <person name="Li Y.H."/>
            <person name="Zhan D.L."/>
            <person name="Shen Y.T."/>
            <person name="Niu Q.F."/>
            <person name="Chang L."/>
            <person name="Qiu J."/>
            <person name="Zhao L."/>
            <person name="Xie H.B."/>
            <person name="Fu W.Y."/>
            <person name="Jin J."/>
            <person name="Li X.W."/>
            <person name="Jiao Y."/>
            <person name="Zhou C.C."/>
            <person name="Tu T."/>
            <person name="Chai C.Y."/>
            <person name="Gao J.L."/>
            <person name="Fan L.J."/>
            <person name="van de Weg E."/>
            <person name="Wang J.Y."/>
            <person name="Gao Z.S."/>
        </authorList>
    </citation>
    <scope>NUCLEOTIDE SEQUENCE [LARGE SCALE GENOMIC DNA]</scope>
    <source>
        <tissue evidence="2">Leaves</tissue>
    </source>
</reference>
<dbReference type="PANTHER" id="PTHR35831">
    <property type="entry name" value="OS01G0642200 PROTEIN"/>
    <property type="match status" value="1"/>
</dbReference>